<dbReference type="AlphaFoldDB" id="A0A6G7YQU3"/>
<organism evidence="2 3">
    <name type="scientific">Sphingomonas piscis</name>
    <dbReference type="NCBI Taxonomy" id="2714943"/>
    <lineage>
        <taxon>Bacteria</taxon>
        <taxon>Pseudomonadati</taxon>
        <taxon>Pseudomonadota</taxon>
        <taxon>Alphaproteobacteria</taxon>
        <taxon>Sphingomonadales</taxon>
        <taxon>Sphingomonadaceae</taxon>
        <taxon>Sphingomonas</taxon>
    </lineage>
</organism>
<feature type="domain" description="Glycosyl transferase family 1" evidence="1">
    <location>
        <begin position="103"/>
        <end position="258"/>
    </location>
</feature>
<accession>A0A6G7YQU3</accession>
<keyword evidence="3" id="KW-1185">Reference proteome</keyword>
<dbReference type="CDD" id="cd03801">
    <property type="entry name" value="GT4_PimA-like"/>
    <property type="match status" value="1"/>
</dbReference>
<dbReference type="InterPro" id="IPR050194">
    <property type="entry name" value="Glycosyltransferase_grp1"/>
</dbReference>
<dbReference type="PANTHER" id="PTHR45947:SF3">
    <property type="entry name" value="SULFOQUINOVOSYL TRANSFERASE SQD2"/>
    <property type="match status" value="1"/>
</dbReference>
<dbReference type="Proteomes" id="UP000503222">
    <property type="component" value="Chromosome"/>
</dbReference>
<dbReference type="Gene3D" id="3.40.50.2000">
    <property type="entry name" value="Glycogen Phosphorylase B"/>
    <property type="match status" value="2"/>
</dbReference>
<dbReference type="GO" id="GO:0016757">
    <property type="term" value="F:glycosyltransferase activity"/>
    <property type="evidence" value="ECO:0007669"/>
    <property type="project" value="InterPro"/>
</dbReference>
<proteinExistence type="predicted"/>
<keyword evidence="2" id="KW-0808">Transferase</keyword>
<dbReference type="InterPro" id="IPR001296">
    <property type="entry name" value="Glyco_trans_1"/>
</dbReference>
<evidence type="ECO:0000259" key="1">
    <source>
        <dbReference type="Pfam" id="PF00534"/>
    </source>
</evidence>
<evidence type="ECO:0000313" key="3">
    <source>
        <dbReference type="Proteomes" id="UP000503222"/>
    </source>
</evidence>
<dbReference type="SUPFAM" id="SSF53756">
    <property type="entry name" value="UDP-Glycosyltransferase/glycogen phosphorylase"/>
    <property type="match status" value="1"/>
</dbReference>
<dbReference type="RefSeq" id="WP_166411502.1">
    <property type="nucleotide sequence ID" value="NZ_CP049869.1"/>
</dbReference>
<gene>
    <name evidence="2" type="ORF">G7077_09590</name>
</gene>
<dbReference type="EMBL" id="CP049869">
    <property type="protein sequence ID" value="QIK79111.1"/>
    <property type="molecule type" value="Genomic_DNA"/>
</dbReference>
<protein>
    <submittedName>
        <fullName evidence="2">Glycosyltransferase family 4 protein</fullName>
    </submittedName>
</protein>
<name>A0A6G7YQU3_9SPHN</name>
<dbReference type="PANTHER" id="PTHR45947">
    <property type="entry name" value="SULFOQUINOVOSYL TRANSFERASE SQD2"/>
    <property type="match status" value="1"/>
</dbReference>
<sequence>MKRRGIGHLHNHFANAGAAVGLLASIHAEIGWSFTIHGISEFDYPAGLLLPEKISAAKFVACVSYFGRAQAARVVGPEMWPRLKVVRCGLELERLPHVASVETGEVRLIVVGRLSAEKGVAGLLEALSLMRSDSAPRLAVVGDGSLRAELARQAEALGISERVDFLGALSEADTLSEIARSDVLVLPSFMEGLPMVLMEALALRVPVVASRVAGIPELVEEGKTGFLFSPSNWQELATTLDRLVVDRALRRRLGDAGPARIAEEFDIRLSAAKLRDLFRQAEESEATPEELPS</sequence>
<reference evidence="2 3" key="1">
    <citation type="submission" date="2020-03" db="EMBL/GenBank/DDBJ databases">
        <title>Sphingomonas sp. nov., isolated from fish.</title>
        <authorList>
            <person name="Hyun D.-W."/>
            <person name="Bae J.-W."/>
        </authorList>
    </citation>
    <scope>NUCLEOTIDE SEQUENCE [LARGE SCALE GENOMIC DNA]</scope>
    <source>
        <strain evidence="2 3">HDW15B</strain>
    </source>
</reference>
<dbReference type="KEGG" id="spii:G7077_09590"/>
<evidence type="ECO:0000313" key="2">
    <source>
        <dbReference type="EMBL" id="QIK79111.1"/>
    </source>
</evidence>
<dbReference type="Pfam" id="PF00534">
    <property type="entry name" value="Glycos_transf_1"/>
    <property type="match status" value="1"/>
</dbReference>